<dbReference type="FunFam" id="3.40.50.300:FF:000527">
    <property type="entry name" value="Tyrosine-protein kinase etk"/>
    <property type="match status" value="1"/>
</dbReference>
<dbReference type="Pfam" id="PF13807">
    <property type="entry name" value="GNVR"/>
    <property type="match status" value="1"/>
</dbReference>
<evidence type="ECO:0008006" key="19">
    <source>
        <dbReference type="Google" id="ProtNLM"/>
    </source>
</evidence>
<evidence type="ECO:0000256" key="12">
    <source>
        <dbReference type="ARBA" id="ARBA00053015"/>
    </source>
</evidence>
<evidence type="ECO:0000256" key="3">
    <source>
        <dbReference type="ARBA" id="ARBA00022475"/>
    </source>
</evidence>
<keyword evidence="9" id="KW-1133">Transmembrane helix</keyword>
<evidence type="ECO:0000256" key="5">
    <source>
        <dbReference type="ARBA" id="ARBA00022692"/>
    </source>
</evidence>
<evidence type="ECO:0000256" key="13">
    <source>
        <dbReference type="SAM" id="Coils"/>
    </source>
</evidence>
<keyword evidence="8" id="KW-0067">ATP-binding</keyword>
<evidence type="ECO:0000256" key="2">
    <source>
        <dbReference type="ARBA" id="ARBA00008883"/>
    </source>
</evidence>
<dbReference type="GO" id="GO:0004713">
    <property type="term" value="F:protein tyrosine kinase activity"/>
    <property type="evidence" value="ECO:0007669"/>
    <property type="project" value="UniProtKB-KW"/>
</dbReference>
<reference evidence="17 18" key="1">
    <citation type="submission" date="2016-11" db="EMBL/GenBank/DDBJ databases">
        <title>Study of marine rhodopsin-containing bacteria.</title>
        <authorList>
            <person name="Yoshizawa S."/>
            <person name="Kumagai Y."/>
            <person name="Kogure K."/>
        </authorList>
    </citation>
    <scope>NUCLEOTIDE SEQUENCE [LARGE SCALE GENOMIC DNA]</scope>
    <source>
        <strain evidence="17 18">SAORIC-28</strain>
    </source>
</reference>
<keyword evidence="11" id="KW-0829">Tyrosine-protein kinase</keyword>
<feature type="region of interest" description="Disordered" evidence="14">
    <location>
        <begin position="1"/>
        <end position="27"/>
    </location>
</feature>
<dbReference type="GO" id="GO:0005886">
    <property type="term" value="C:plasma membrane"/>
    <property type="evidence" value="ECO:0007669"/>
    <property type="project" value="UniProtKB-SubCell"/>
</dbReference>
<evidence type="ECO:0000256" key="6">
    <source>
        <dbReference type="ARBA" id="ARBA00022741"/>
    </source>
</evidence>
<dbReference type="InterPro" id="IPR005702">
    <property type="entry name" value="Wzc-like_C"/>
</dbReference>
<sequence length="785" mass="84926">MPTPQPFPPETFGASPPPPDYSRPGYVYGPPRRPADLASQLREWVDVVVRGRWLILACVAAVLVPVTAYVVTAPDVYEASSYLYVETSSGGGLSGMMPTGSDVVPFVQDQGISNELYILQKAEDLPRAVAATLLAQAASEEAPPLTVVETETGELASVEEVADRVTEYIRVQQDGGDRTNGVRVAAKSTSPQEAALIAQLYAQAYVDRTQNSSRASVAASREFLESQADSVAAQLRSREEAARAYMDEEGAVRLDEEASNIVSQLAALQAERDQARVEAGMEASRIAELRAQIARLEGTVAQRMGSGTARELRQDEERLAALRERLETIYLNDPALRSRSDVPADVAQLRRQIDQLETRVQQRSDQLVEEAIAAGGVDAAAEGLPRLSALRDRLTEAEVALQGLRSQISILNDRIAAYQSDLDQIPSQSVELARLIRERESAERLALGLDQRLQEARVAESAELGYAEVVRSADVPEDPVAPNRPQTLILGLILGLGLGVMLAVGRAQLDQTLRRPTQLRELGHPILGVIPDVTKLIEEDAGGADAVTVQGWTLDSRVVTILYPMSAGAEAFRGLRTSVQFSKPDAVVQTLLVTSASPGEGKSTVAANLAAVIAQSGRRTLLIDADLRRPRVHSLFGMSKTPGLSEYISGQGDQRDITVGDEFDVLPAGTMVPNPAEYLGSKAFRDLLDGFRQTYDVVVIDAPPVLAATDPVLLSTQVDGTVVVAAAGQTKDFELEHAVQEIHNVGGDVLGVVFNRFDVSKEYGYRYQYAYRYGRKYTYGHEGNA</sequence>
<dbReference type="PANTHER" id="PTHR32309:SF13">
    <property type="entry name" value="FERRIC ENTEROBACTIN TRANSPORT PROTEIN FEPE"/>
    <property type="match status" value="1"/>
</dbReference>
<evidence type="ECO:0000256" key="4">
    <source>
        <dbReference type="ARBA" id="ARBA00022679"/>
    </source>
</evidence>
<dbReference type="AlphaFoldDB" id="A0A271IYV2"/>
<feature type="compositionally biased region" description="Pro residues" evidence="14">
    <location>
        <begin position="1"/>
        <end position="21"/>
    </location>
</feature>
<name>A0A271IYV2_9BACT</name>
<feature type="domain" description="Polysaccharide chain length determinant N-terminal" evidence="15">
    <location>
        <begin position="41"/>
        <end position="93"/>
    </location>
</feature>
<dbReference type="Gene3D" id="3.40.50.300">
    <property type="entry name" value="P-loop containing nucleotide triphosphate hydrolases"/>
    <property type="match status" value="1"/>
</dbReference>
<evidence type="ECO:0000256" key="1">
    <source>
        <dbReference type="ARBA" id="ARBA00004651"/>
    </source>
</evidence>
<dbReference type="InterPro" id="IPR003856">
    <property type="entry name" value="LPS_length_determ_N"/>
</dbReference>
<evidence type="ECO:0000313" key="17">
    <source>
        <dbReference type="EMBL" id="PAP76382.1"/>
    </source>
</evidence>
<evidence type="ECO:0000256" key="14">
    <source>
        <dbReference type="SAM" id="MobiDB-lite"/>
    </source>
</evidence>
<keyword evidence="7" id="KW-0418">Kinase</keyword>
<evidence type="ECO:0000256" key="10">
    <source>
        <dbReference type="ARBA" id="ARBA00023136"/>
    </source>
</evidence>
<dbReference type="Proteomes" id="UP000216339">
    <property type="component" value="Unassembled WGS sequence"/>
</dbReference>
<comment type="caution">
    <text evidence="17">The sequence shown here is derived from an EMBL/GenBank/DDBJ whole genome shotgun (WGS) entry which is preliminary data.</text>
</comment>
<dbReference type="InterPro" id="IPR027417">
    <property type="entry name" value="P-loop_NTPase"/>
</dbReference>
<dbReference type="InterPro" id="IPR033756">
    <property type="entry name" value="YlxH/NBP35"/>
</dbReference>
<feature type="domain" description="Tyrosine-protein kinase G-rich" evidence="16">
    <location>
        <begin position="431"/>
        <end position="506"/>
    </location>
</feature>
<dbReference type="SUPFAM" id="SSF52540">
    <property type="entry name" value="P-loop containing nucleoside triphosphate hydrolases"/>
    <property type="match status" value="1"/>
</dbReference>
<keyword evidence="10" id="KW-0472">Membrane</keyword>
<dbReference type="InterPro" id="IPR050445">
    <property type="entry name" value="Bact_polysacc_biosynth/exp"/>
</dbReference>
<comment type="subcellular location">
    <subcellularLocation>
        <location evidence="1">Cell membrane</location>
        <topology evidence="1">Multi-pass membrane protein</topology>
    </subcellularLocation>
</comment>
<dbReference type="EMBL" id="MQWD01000001">
    <property type="protein sequence ID" value="PAP76382.1"/>
    <property type="molecule type" value="Genomic_DNA"/>
</dbReference>
<evidence type="ECO:0000256" key="8">
    <source>
        <dbReference type="ARBA" id="ARBA00022840"/>
    </source>
</evidence>
<evidence type="ECO:0000256" key="9">
    <source>
        <dbReference type="ARBA" id="ARBA00022989"/>
    </source>
</evidence>
<protein>
    <recommendedName>
        <fullName evidence="19">AAA domain-containing protein</fullName>
    </recommendedName>
</protein>
<keyword evidence="6" id="KW-0547">Nucleotide-binding</keyword>
<keyword evidence="4" id="KW-0808">Transferase</keyword>
<keyword evidence="18" id="KW-1185">Reference proteome</keyword>
<dbReference type="GO" id="GO:0042802">
    <property type="term" value="F:identical protein binding"/>
    <property type="evidence" value="ECO:0007669"/>
    <property type="project" value="UniProtKB-ARBA"/>
</dbReference>
<gene>
    <name evidence="17" type="ORF">BSZ37_07960</name>
</gene>
<dbReference type="Pfam" id="PF02706">
    <property type="entry name" value="Wzz"/>
    <property type="match status" value="1"/>
</dbReference>
<comment type="similarity">
    <text evidence="2">Belongs to the etk/wzc family.</text>
</comment>
<feature type="coiled-coil region" evidence="13">
    <location>
        <begin position="251"/>
        <end position="278"/>
    </location>
</feature>
<dbReference type="RefSeq" id="WP_218830436.1">
    <property type="nucleotide sequence ID" value="NZ_MQWD01000001.1"/>
</dbReference>
<dbReference type="NCBIfam" id="TIGR01007">
    <property type="entry name" value="eps_fam"/>
    <property type="match status" value="1"/>
</dbReference>
<organism evidence="17 18">
    <name type="scientific">Rubrivirga marina</name>
    <dbReference type="NCBI Taxonomy" id="1196024"/>
    <lineage>
        <taxon>Bacteria</taxon>
        <taxon>Pseudomonadati</taxon>
        <taxon>Rhodothermota</taxon>
        <taxon>Rhodothermia</taxon>
        <taxon>Rhodothermales</taxon>
        <taxon>Rubricoccaceae</taxon>
        <taxon>Rubrivirga</taxon>
    </lineage>
</organism>
<evidence type="ECO:0000259" key="15">
    <source>
        <dbReference type="Pfam" id="PF02706"/>
    </source>
</evidence>
<dbReference type="Pfam" id="PF10609">
    <property type="entry name" value="ParA"/>
    <property type="match status" value="1"/>
</dbReference>
<dbReference type="PANTHER" id="PTHR32309">
    <property type="entry name" value="TYROSINE-PROTEIN KINASE"/>
    <property type="match status" value="1"/>
</dbReference>
<keyword evidence="3" id="KW-1003">Cell membrane</keyword>
<accession>A0A271IYV2</accession>
<dbReference type="InterPro" id="IPR032807">
    <property type="entry name" value="GNVR"/>
</dbReference>
<evidence type="ECO:0000259" key="16">
    <source>
        <dbReference type="Pfam" id="PF13807"/>
    </source>
</evidence>
<evidence type="ECO:0000256" key="7">
    <source>
        <dbReference type="ARBA" id="ARBA00022777"/>
    </source>
</evidence>
<feature type="coiled-coil region" evidence="13">
    <location>
        <begin position="309"/>
        <end position="452"/>
    </location>
</feature>
<proteinExistence type="inferred from homology"/>
<dbReference type="CDD" id="cd05387">
    <property type="entry name" value="BY-kinase"/>
    <property type="match status" value="1"/>
</dbReference>
<comment type="catalytic activity">
    <reaction evidence="12">
        <text>L-tyrosyl-[protein] + ATP = O-phospho-L-tyrosyl-[protein] + ADP + H(+)</text>
        <dbReference type="Rhea" id="RHEA:10596"/>
        <dbReference type="Rhea" id="RHEA-COMP:10136"/>
        <dbReference type="Rhea" id="RHEA-COMP:20101"/>
        <dbReference type="ChEBI" id="CHEBI:15378"/>
        <dbReference type="ChEBI" id="CHEBI:30616"/>
        <dbReference type="ChEBI" id="CHEBI:46858"/>
        <dbReference type="ChEBI" id="CHEBI:61978"/>
        <dbReference type="ChEBI" id="CHEBI:456216"/>
    </reaction>
</comment>
<keyword evidence="13" id="KW-0175">Coiled coil</keyword>
<dbReference type="GO" id="GO:0005524">
    <property type="term" value="F:ATP binding"/>
    <property type="evidence" value="ECO:0007669"/>
    <property type="project" value="UniProtKB-KW"/>
</dbReference>
<evidence type="ECO:0000256" key="11">
    <source>
        <dbReference type="ARBA" id="ARBA00023137"/>
    </source>
</evidence>
<keyword evidence="5" id="KW-0812">Transmembrane</keyword>
<evidence type="ECO:0000313" key="18">
    <source>
        <dbReference type="Proteomes" id="UP000216339"/>
    </source>
</evidence>